<protein>
    <recommendedName>
        <fullName evidence="3">DoxX family protein</fullName>
    </recommendedName>
</protein>
<evidence type="ECO:0000313" key="2">
    <source>
        <dbReference type="Proteomes" id="UP000293764"/>
    </source>
</evidence>
<evidence type="ECO:0000313" key="1">
    <source>
        <dbReference type="EMBL" id="RYV51481.1"/>
    </source>
</evidence>
<sequence>MLGLAGATHIARPRLYEPLIPRALGNPRVWVLVSGVAELACAAAVAVPRTRRIGALASAALFVAVFPGNVQMALDSRAGADRTRTAITWARLPVQVPLIGWALAVSRRSVRPSRDAAAP</sequence>
<organism evidence="1 2">
    <name type="scientific">Pengzhenrongella frigida</name>
    <dbReference type="NCBI Taxonomy" id="1259133"/>
    <lineage>
        <taxon>Bacteria</taxon>
        <taxon>Bacillati</taxon>
        <taxon>Actinomycetota</taxon>
        <taxon>Actinomycetes</taxon>
        <taxon>Micrococcales</taxon>
        <taxon>Pengzhenrongella</taxon>
    </lineage>
</organism>
<reference evidence="1 2" key="1">
    <citation type="submission" date="2019-01" db="EMBL/GenBank/DDBJ databases">
        <title>Novel species of Cellulomonas.</title>
        <authorList>
            <person name="Liu Q."/>
            <person name="Xin Y.-H."/>
        </authorList>
    </citation>
    <scope>NUCLEOTIDE SEQUENCE [LARGE SCALE GENOMIC DNA]</scope>
    <source>
        <strain evidence="1 2">HLT2-17</strain>
    </source>
</reference>
<dbReference type="PANTHER" id="PTHR36974">
    <property type="entry name" value="MEMBRANE PROTEIN-RELATED"/>
    <property type="match status" value="1"/>
</dbReference>
<gene>
    <name evidence="1" type="ORF">EUA98_08245</name>
</gene>
<keyword evidence="2" id="KW-1185">Reference proteome</keyword>
<proteinExistence type="predicted"/>
<dbReference type="PANTHER" id="PTHR36974:SF1">
    <property type="entry name" value="DOXX FAMILY MEMBRANE PROTEIN"/>
    <property type="match status" value="1"/>
</dbReference>
<dbReference type="OrthoDB" id="3267646at2"/>
<evidence type="ECO:0008006" key="3">
    <source>
        <dbReference type="Google" id="ProtNLM"/>
    </source>
</evidence>
<dbReference type="Proteomes" id="UP000293764">
    <property type="component" value="Unassembled WGS sequence"/>
</dbReference>
<comment type="caution">
    <text evidence="1">The sequence shown here is derived from an EMBL/GenBank/DDBJ whole genome shotgun (WGS) entry which is preliminary data.</text>
</comment>
<dbReference type="AlphaFoldDB" id="A0A4Q5N5S9"/>
<accession>A0A4Q5N5S9</accession>
<dbReference type="EMBL" id="SDWW01000016">
    <property type="protein sequence ID" value="RYV51481.1"/>
    <property type="molecule type" value="Genomic_DNA"/>
</dbReference>
<name>A0A4Q5N5S9_9MICO</name>